<evidence type="ECO:0000313" key="2">
    <source>
        <dbReference type="EMBL" id="WQF89241.1"/>
    </source>
</evidence>
<evidence type="ECO:0000259" key="1">
    <source>
        <dbReference type="Pfam" id="PF20183"/>
    </source>
</evidence>
<dbReference type="RefSeq" id="XP_062786462.1">
    <property type="nucleotide sequence ID" value="XM_062930411.1"/>
</dbReference>
<organism evidence="2 3">
    <name type="scientific">Colletotrichum destructivum</name>
    <dbReference type="NCBI Taxonomy" id="34406"/>
    <lineage>
        <taxon>Eukaryota</taxon>
        <taxon>Fungi</taxon>
        <taxon>Dikarya</taxon>
        <taxon>Ascomycota</taxon>
        <taxon>Pezizomycotina</taxon>
        <taxon>Sordariomycetes</taxon>
        <taxon>Hypocreomycetidae</taxon>
        <taxon>Glomerellales</taxon>
        <taxon>Glomerellaceae</taxon>
        <taxon>Colletotrichum</taxon>
        <taxon>Colletotrichum destructivum species complex</taxon>
    </lineage>
</organism>
<name>A0AAX4J1J9_9PEZI</name>
<dbReference type="AlphaFoldDB" id="A0AAX4J1J9"/>
<dbReference type="Pfam" id="PF20183">
    <property type="entry name" value="DUF6546"/>
    <property type="match status" value="1"/>
</dbReference>
<dbReference type="KEGG" id="cdet:87950755"/>
<gene>
    <name evidence="2" type="ORF">CDEST_14255</name>
</gene>
<protein>
    <recommendedName>
        <fullName evidence="1">DUF6546 domain-containing protein</fullName>
    </recommendedName>
</protein>
<accession>A0AAX4J1J9</accession>
<dbReference type="InterPro" id="IPR046676">
    <property type="entry name" value="DUF6546"/>
</dbReference>
<reference evidence="3" key="1">
    <citation type="journal article" date="2023" name="bioRxiv">
        <title>Complete genome of the Medicago anthracnose fungus, Colletotrichum destructivum, reveals a mini-chromosome-like region within a core chromosome.</title>
        <authorList>
            <person name="Lapalu N."/>
            <person name="Simon A."/>
            <person name="Lu A."/>
            <person name="Plaumann P.-L."/>
            <person name="Amselem J."/>
            <person name="Pigne S."/>
            <person name="Auger A."/>
            <person name="Koch C."/>
            <person name="Dallery J.-F."/>
            <person name="O'Connell R.J."/>
        </authorList>
    </citation>
    <scope>NUCLEOTIDE SEQUENCE [LARGE SCALE GENOMIC DNA]</scope>
    <source>
        <strain evidence="3">CBS 520.97</strain>
    </source>
</reference>
<keyword evidence="3" id="KW-1185">Reference proteome</keyword>
<dbReference type="GeneID" id="87950755"/>
<evidence type="ECO:0000313" key="3">
    <source>
        <dbReference type="Proteomes" id="UP001322277"/>
    </source>
</evidence>
<feature type="domain" description="DUF6546" evidence="1">
    <location>
        <begin position="271"/>
        <end position="468"/>
    </location>
</feature>
<dbReference type="EMBL" id="CP137313">
    <property type="protein sequence ID" value="WQF89241.1"/>
    <property type="molecule type" value="Genomic_DNA"/>
</dbReference>
<dbReference type="Proteomes" id="UP001322277">
    <property type="component" value="Chromosome 9"/>
</dbReference>
<proteinExistence type="predicted"/>
<sequence length="482" mass="55633">MQLPSHRALQRIAIQAESVRNIRWTCLPLELRRMILQFLADVLTSEELPLAIYASVSKEWQSFFEPLLWQKLTFRPWTSKSNFQGFREAIQRHHRYLIKPISLYLRMEEYRCYRCLREVGGQHTIIERERVLFENLEKLFSIFALWTENIPKSGISLGLKGILVPNAGDRRRGRRRCVHRRSPAIMDLFAEIRTINSVISKQGPVELVPSITAISICQTLFWSYSSILLFQLRDSFPCLQRLDFEQQLGTTQTFQQATGNRFAFSIAHRVPSLQKLSIWESRSKLISEAQSQSDSKQANGPAAVLQTAVPASFHLKELAITYVIDARDFFSHFNSLISSGEELPSCVLERLVLSCQLGRLLVSPIEVDCLLVAASQAATCMPHSKMLEMWSPGFGEGFLFRYEIKESEINLTMAATWQFDIISWQHGRGCKVLRAWEEVASRYTDRRFNRAIESIDTVALPKTYSICRCLKSFRLIRKWRSP</sequence>